<gene>
    <name evidence="12" type="ORF">BKE38_21400</name>
</gene>
<evidence type="ECO:0000259" key="11">
    <source>
        <dbReference type="Pfam" id="PF01379"/>
    </source>
</evidence>
<dbReference type="InterPro" id="IPR022417">
    <property type="entry name" value="Porphobilin_deaminase_N"/>
</dbReference>
<dbReference type="InterPro" id="IPR000860">
    <property type="entry name" value="HemC"/>
</dbReference>
<comment type="catalytic activity">
    <reaction evidence="10">
        <text>4 porphobilinogen + H2O = hydroxymethylbilane + 4 NH4(+)</text>
        <dbReference type="Rhea" id="RHEA:13185"/>
        <dbReference type="ChEBI" id="CHEBI:15377"/>
        <dbReference type="ChEBI" id="CHEBI:28938"/>
        <dbReference type="ChEBI" id="CHEBI:57845"/>
        <dbReference type="ChEBI" id="CHEBI:58126"/>
        <dbReference type="EC" id="2.5.1.61"/>
    </reaction>
</comment>
<keyword evidence="13" id="KW-1185">Reference proteome</keyword>
<evidence type="ECO:0000313" key="12">
    <source>
        <dbReference type="EMBL" id="ONG48988.1"/>
    </source>
</evidence>
<evidence type="ECO:0000256" key="7">
    <source>
        <dbReference type="ARBA" id="ARBA00023244"/>
    </source>
</evidence>
<protein>
    <recommendedName>
        <fullName evidence="5">Porphobilinogen deaminase</fullName>
        <ecNumber evidence="4">2.5.1.61</ecNumber>
    </recommendedName>
    <alternativeName>
        <fullName evidence="9">Hydroxymethylbilane synthase</fullName>
    </alternativeName>
    <alternativeName>
        <fullName evidence="8">Pre-uroporphyrinogen synthase</fullName>
    </alternativeName>
</protein>
<sequence length="104" mass="10691">MSAALQPAPLAFPLRAGTRASPLALAQTRLVLQALGLPGAAVPLATSGDAEPRRSLAALGGKGLFAKEIHEALLDGRVDFAVHSLKDLETELPSGLVIAAHLPR</sequence>
<accession>A0A1V2GXB2</accession>
<keyword evidence="6" id="KW-0808">Transferase</keyword>
<dbReference type="PRINTS" id="PR00151">
    <property type="entry name" value="PORPHBDMNASE"/>
</dbReference>
<organism evidence="12 13">
    <name type="scientific">Teichococcus deserti</name>
    <dbReference type="NCBI Taxonomy" id="1817963"/>
    <lineage>
        <taxon>Bacteria</taxon>
        <taxon>Pseudomonadati</taxon>
        <taxon>Pseudomonadota</taxon>
        <taxon>Alphaproteobacteria</taxon>
        <taxon>Acetobacterales</taxon>
        <taxon>Roseomonadaceae</taxon>
        <taxon>Roseomonas</taxon>
    </lineage>
</organism>
<dbReference type="UniPathway" id="UPA00251">
    <property type="reaction ID" value="UER00319"/>
</dbReference>
<evidence type="ECO:0000256" key="4">
    <source>
        <dbReference type="ARBA" id="ARBA00012655"/>
    </source>
</evidence>
<keyword evidence="7" id="KW-0627">Porphyrin biosynthesis</keyword>
<dbReference type="AlphaFoldDB" id="A0A1V2GXB2"/>
<dbReference type="PANTHER" id="PTHR11557:SF0">
    <property type="entry name" value="PORPHOBILINOGEN DEAMINASE"/>
    <property type="match status" value="1"/>
</dbReference>
<name>A0A1V2GXB2_9PROT</name>
<dbReference type="GO" id="GO:0004418">
    <property type="term" value="F:hydroxymethylbilane synthase activity"/>
    <property type="evidence" value="ECO:0007669"/>
    <property type="project" value="UniProtKB-EC"/>
</dbReference>
<dbReference type="GO" id="GO:0006782">
    <property type="term" value="P:protoporphyrinogen IX biosynthetic process"/>
    <property type="evidence" value="ECO:0007669"/>
    <property type="project" value="UniProtKB-UniPathway"/>
</dbReference>
<feature type="domain" description="Porphobilinogen deaminase N-terminal" evidence="11">
    <location>
        <begin position="14"/>
        <end position="104"/>
    </location>
</feature>
<evidence type="ECO:0000256" key="8">
    <source>
        <dbReference type="ARBA" id="ARBA00030685"/>
    </source>
</evidence>
<comment type="similarity">
    <text evidence="3">Belongs to the HMBS family.</text>
</comment>
<proteinExistence type="inferred from homology"/>
<dbReference type="Gene3D" id="3.40.190.10">
    <property type="entry name" value="Periplasmic binding protein-like II"/>
    <property type="match status" value="1"/>
</dbReference>
<evidence type="ECO:0000256" key="9">
    <source>
        <dbReference type="ARBA" id="ARBA00033064"/>
    </source>
</evidence>
<evidence type="ECO:0000256" key="2">
    <source>
        <dbReference type="ARBA" id="ARBA00004735"/>
    </source>
</evidence>
<comment type="caution">
    <text evidence="12">The sequence shown here is derived from an EMBL/GenBank/DDBJ whole genome shotgun (WGS) entry which is preliminary data.</text>
</comment>
<reference evidence="12 13" key="1">
    <citation type="submission" date="2016-10" db="EMBL/GenBank/DDBJ databases">
        <title>Draft Genome sequence of Roseomonas sp. strain M3.</title>
        <authorList>
            <person name="Subhash Y."/>
            <person name="Lee S."/>
        </authorList>
    </citation>
    <scope>NUCLEOTIDE SEQUENCE [LARGE SCALE GENOMIC DNA]</scope>
    <source>
        <strain evidence="12 13">M3</strain>
    </source>
</reference>
<dbReference type="Proteomes" id="UP000188879">
    <property type="component" value="Unassembled WGS sequence"/>
</dbReference>
<dbReference type="GO" id="GO:0005737">
    <property type="term" value="C:cytoplasm"/>
    <property type="evidence" value="ECO:0007669"/>
    <property type="project" value="TreeGrafter"/>
</dbReference>
<evidence type="ECO:0000313" key="13">
    <source>
        <dbReference type="Proteomes" id="UP000188879"/>
    </source>
</evidence>
<evidence type="ECO:0000256" key="5">
    <source>
        <dbReference type="ARBA" id="ARBA00016519"/>
    </source>
</evidence>
<dbReference type="SUPFAM" id="SSF53850">
    <property type="entry name" value="Periplasmic binding protein-like II"/>
    <property type="match status" value="1"/>
</dbReference>
<evidence type="ECO:0000256" key="1">
    <source>
        <dbReference type="ARBA" id="ARBA00002869"/>
    </source>
</evidence>
<evidence type="ECO:0000256" key="10">
    <source>
        <dbReference type="ARBA" id="ARBA00048169"/>
    </source>
</evidence>
<comment type="pathway">
    <text evidence="2">Porphyrin-containing compound metabolism; protoporphyrin-IX biosynthesis; coproporphyrinogen-III from 5-aminolevulinate: step 2/4.</text>
</comment>
<dbReference type="EMBL" id="MLCO01000234">
    <property type="protein sequence ID" value="ONG48988.1"/>
    <property type="molecule type" value="Genomic_DNA"/>
</dbReference>
<evidence type="ECO:0000256" key="3">
    <source>
        <dbReference type="ARBA" id="ARBA00005638"/>
    </source>
</evidence>
<evidence type="ECO:0000256" key="6">
    <source>
        <dbReference type="ARBA" id="ARBA00022679"/>
    </source>
</evidence>
<dbReference type="Pfam" id="PF01379">
    <property type="entry name" value="Porphobil_deam"/>
    <property type="match status" value="1"/>
</dbReference>
<comment type="function">
    <text evidence="1">Tetrapolymerization of the monopyrrole PBG into the hydroxymethylbilane pre-uroporphyrinogen in several discrete steps.</text>
</comment>
<dbReference type="PANTHER" id="PTHR11557">
    <property type="entry name" value="PORPHOBILINOGEN DEAMINASE"/>
    <property type="match status" value="1"/>
</dbReference>
<dbReference type="EC" id="2.5.1.61" evidence="4"/>